<organism evidence="1 2">
    <name type="scientific">Myroides phaeus</name>
    <dbReference type="NCBI Taxonomy" id="702745"/>
    <lineage>
        <taxon>Bacteria</taxon>
        <taxon>Pseudomonadati</taxon>
        <taxon>Bacteroidota</taxon>
        <taxon>Flavobacteriia</taxon>
        <taxon>Flavobacteriales</taxon>
        <taxon>Flavobacteriaceae</taxon>
        <taxon>Myroides</taxon>
    </lineage>
</organism>
<protein>
    <submittedName>
        <fullName evidence="1">Uncharacterized protein</fullName>
    </submittedName>
</protein>
<dbReference type="EMBL" id="FNDQ01000012">
    <property type="protein sequence ID" value="SDH71998.1"/>
    <property type="molecule type" value="Genomic_DNA"/>
</dbReference>
<dbReference type="Proteomes" id="UP000243588">
    <property type="component" value="Unassembled WGS sequence"/>
</dbReference>
<evidence type="ECO:0000313" key="2">
    <source>
        <dbReference type="Proteomes" id="UP000243588"/>
    </source>
</evidence>
<dbReference type="AlphaFoldDB" id="A0A1G8EQ47"/>
<name>A0A1G8EQ47_9FLAO</name>
<accession>A0A1G8EQ47</accession>
<reference evidence="2" key="1">
    <citation type="submission" date="2016-10" db="EMBL/GenBank/DDBJ databases">
        <authorList>
            <person name="Varghese N."/>
            <person name="Submissions S."/>
        </authorList>
    </citation>
    <scope>NUCLEOTIDE SEQUENCE [LARGE SCALE GENOMIC DNA]</scope>
    <source>
        <strain evidence="2">DSM 23313</strain>
    </source>
</reference>
<keyword evidence="2" id="KW-1185">Reference proteome</keyword>
<dbReference type="STRING" id="702745.SAMN05421818_1129"/>
<sequence>MRMKKSIRTLRVGTCFYLFSTKVTRVSETDESVFSIRLFVDAYSRFALLIHFRTLDDYYVGNPLNHGVLLYNEQMKEEEIVNLNRPKFIRYALDYGIRKGWRPQEAQVVLDGIALLHELGYKTEKLQK</sequence>
<evidence type="ECO:0000313" key="1">
    <source>
        <dbReference type="EMBL" id="SDH71998.1"/>
    </source>
</evidence>
<proteinExistence type="predicted"/>
<gene>
    <name evidence="1" type="ORF">SAMN05421818_1129</name>
</gene>